<reference evidence="3" key="2">
    <citation type="journal article" date="2024" name="Plant">
        <title>Genomic evolution and insights into agronomic trait innovations of Sesamum species.</title>
        <authorList>
            <person name="Miao H."/>
            <person name="Wang L."/>
            <person name="Qu L."/>
            <person name="Liu H."/>
            <person name="Sun Y."/>
            <person name="Le M."/>
            <person name="Wang Q."/>
            <person name="Wei S."/>
            <person name="Zheng Y."/>
            <person name="Lin W."/>
            <person name="Duan Y."/>
            <person name="Cao H."/>
            <person name="Xiong S."/>
            <person name="Wang X."/>
            <person name="Wei L."/>
            <person name="Li C."/>
            <person name="Ma Q."/>
            <person name="Ju M."/>
            <person name="Zhao R."/>
            <person name="Li G."/>
            <person name="Mu C."/>
            <person name="Tian Q."/>
            <person name="Mei H."/>
            <person name="Zhang T."/>
            <person name="Gao T."/>
            <person name="Zhang H."/>
        </authorList>
    </citation>
    <scope>NUCLEOTIDE SEQUENCE</scope>
    <source>
        <strain evidence="3">3651</strain>
    </source>
</reference>
<feature type="region of interest" description="Disordered" evidence="1">
    <location>
        <begin position="62"/>
        <end position="93"/>
    </location>
</feature>
<proteinExistence type="predicted"/>
<reference evidence="3" key="1">
    <citation type="submission" date="2020-06" db="EMBL/GenBank/DDBJ databases">
        <authorList>
            <person name="Li T."/>
            <person name="Hu X."/>
            <person name="Zhang T."/>
            <person name="Song X."/>
            <person name="Zhang H."/>
            <person name="Dai N."/>
            <person name="Sheng W."/>
            <person name="Hou X."/>
            <person name="Wei L."/>
        </authorList>
    </citation>
    <scope>NUCLEOTIDE SEQUENCE</scope>
    <source>
        <strain evidence="3">3651</strain>
        <tissue evidence="3">Leaf</tissue>
    </source>
</reference>
<dbReference type="EMBL" id="JACGWO010000002">
    <property type="protein sequence ID" value="KAK4436661.1"/>
    <property type="molecule type" value="Genomic_DNA"/>
</dbReference>
<dbReference type="Pfam" id="PF13178">
    <property type="entry name" value="DUF4005"/>
    <property type="match status" value="1"/>
</dbReference>
<feature type="compositionally biased region" description="Polar residues" evidence="1">
    <location>
        <begin position="131"/>
        <end position="168"/>
    </location>
</feature>
<dbReference type="AlphaFoldDB" id="A0AAE1YUX9"/>
<protein>
    <recommendedName>
        <fullName evidence="2">DUF4005 domain-containing protein</fullName>
    </recommendedName>
</protein>
<evidence type="ECO:0000259" key="2">
    <source>
        <dbReference type="Pfam" id="PF13178"/>
    </source>
</evidence>
<gene>
    <name evidence="3" type="ORF">Salat_0829800</name>
</gene>
<dbReference type="Proteomes" id="UP001293254">
    <property type="component" value="Unassembled WGS sequence"/>
</dbReference>
<feature type="compositionally biased region" description="Basic and acidic residues" evidence="1">
    <location>
        <begin position="83"/>
        <end position="93"/>
    </location>
</feature>
<sequence length="258" mass="28882">MQALARVQARARGGRALISKAPHSSMKSAHLHYAGPTTPEKFERTIRVRSTMKQEQNMMLKRNGSRSNGNSIYDPENSQLSRHQMDRSTVERSWEQGSFTRIVHMDDERTDRILEVGTGKPHVTPKRRSMFHSSHLSHNSDQYSQSFSTSKDSTARQTTAQSPLSGEVQSLGPLKFAQDTDESPFCTADNSPQYCSTSSMGGSSKRGPFTPRKSDGSRSYLSGYSDHPNYMAYTESSKAKVRSSASRNKDLSTRYQAR</sequence>
<feature type="domain" description="DUF4005" evidence="2">
    <location>
        <begin position="192"/>
        <end position="247"/>
    </location>
</feature>
<evidence type="ECO:0000256" key="1">
    <source>
        <dbReference type="SAM" id="MobiDB-lite"/>
    </source>
</evidence>
<feature type="region of interest" description="Disordered" evidence="1">
    <location>
        <begin position="112"/>
        <end position="258"/>
    </location>
</feature>
<comment type="caution">
    <text evidence="3">The sequence shown here is derived from an EMBL/GenBank/DDBJ whole genome shotgun (WGS) entry which is preliminary data.</text>
</comment>
<evidence type="ECO:0000313" key="3">
    <source>
        <dbReference type="EMBL" id="KAK4436661.1"/>
    </source>
</evidence>
<accession>A0AAE1YUX9</accession>
<dbReference type="InterPro" id="IPR025064">
    <property type="entry name" value="DUF4005"/>
</dbReference>
<evidence type="ECO:0000313" key="4">
    <source>
        <dbReference type="Proteomes" id="UP001293254"/>
    </source>
</evidence>
<keyword evidence="4" id="KW-1185">Reference proteome</keyword>
<feature type="compositionally biased region" description="Polar residues" evidence="1">
    <location>
        <begin position="65"/>
        <end position="82"/>
    </location>
</feature>
<organism evidence="3 4">
    <name type="scientific">Sesamum alatum</name>
    <dbReference type="NCBI Taxonomy" id="300844"/>
    <lineage>
        <taxon>Eukaryota</taxon>
        <taxon>Viridiplantae</taxon>
        <taxon>Streptophyta</taxon>
        <taxon>Embryophyta</taxon>
        <taxon>Tracheophyta</taxon>
        <taxon>Spermatophyta</taxon>
        <taxon>Magnoliopsida</taxon>
        <taxon>eudicotyledons</taxon>
        <taxon>Gunneridae</taxon>
        <taxon>Pentapetalae</taxon>
        <taxon>asterids</taxon>
        <taxon>lamiids</taxon>
        <taxon>Lamiales</taxon>
        <taxon>Pedaliaceae</taxon>
        <taxon>Sesamum</taxon>
    </lineage>
</organism>
<name>A0AAE1YUX9_9LAMI</name>
<feature type="compositionally biased region" description="Polar residues" evidence="1">
    <location>
        <begin position="188"/>
        <end position="202"/>
    </location>
</feature>